<protein>
    <submittedName>
        <fullName evidence="1">Uncharacterized protein</fullName>
    </submittedName>
</protein>
<dbReference type="EMBL" id="VSWC01000079">
    <property type="protein sequence ID" value="KAA1094094.1"/>
    <property type="molecule type" value="Genomic_DNA"/>
</dbReference>
<dbReference type="OrthoDB" id="2496426at2759"/>
<organism evidence="1 4">
    <name type="scientific">Puccinia graminis f. sp. tritici</name>
    <dbReference type="NCBI Taxonomy" id="56615"/>
    <lineage>
        <taxon>Eukaryota</taxon>
        <taxon>Fungi</taxon>
        <taxon>Dikarya</taxon>
        <taxon>Basidiomycota</taxon>
        <taxon>Pucciniomycotina</taxon>
        <taxon>Pucciniomycetes</taxon>
        <taxon>Pucciniales</taxon>
        <taxon>Pucciniaceae</taxon>
        <taxon>Puccinia</taxon>
    </lineage>
</organism>
<dbReference type="Proteomes" id="UP000324748">
    <property type="component" value="Unassembled WGS sequence"/>
</dbReference>
<evidence type="ECO:0000313" key="2">
    <source>
        <dbReference type="EMBL" id="KAA1094094.1"/>
    </source>
</evidence>
<gene>
    <name evidence="2" type="ORF">PGT21_009525</name>
    <name evidence="1" type="ORF">PGTUg99_033040</name>
</gene>
<dbReference type="EMBL" id="VDEP01000438">
    <property type="protein sequence ID" value="KAA1083426.1"/>
    <property type="molecule type" value="Genomic_DNA"/>
</dbReference>
<proteinExistence type="predicted"/>
<name>A0A5B0N4C7_PUCGR</name>
<dbReference type="Proteomes" id="UP000325313">
    <property type="component" value="Unassembled WGS sequence"/>
</dbReference>
<sequence>MLNIKLSGRIDVQATYSDTSLSQLHDWFMNVQEVETTYQNSDWAKKTQNALGFIKDTQTSVEIALDFESLKLKWKGYRILCSMVTQMAIYQTVDRFPKLTPKRKKDLFDGRGRILGMLEAFSSIVLQNRQFNREEDFYREVQKAIPKPYQLELDYFPVCAYWVQSCERDYNVVTELIKICQKTAPLMISNDVIFWEQLKMVAAKENLKPLVEAYEQLCEFFRNGFPYDRLFEYYKLVSRISNQLKIFGDHEEKVLLGLARVQTRDSNSMAQAQSKKKGGQLTASELPMKVLQDKANLVMNYAEELLQARSLGPVIEFYPHVRAEKEQIERIALLLSDIVSLDYAIKLSHLVHQLGYDLYRTDLPVVIKHKVTHFAEFLHEEITEITAPMMKPNEPAPERETIREWDSDLSTTLQKHMSLNKPLDVQLRAASEHLNSLKESNVGKEERVHRYSLSVLKAIRDYEHSHILPTTTLRLHESPTTWQAILRTTERELATIDKRNAAILIDSLSRTQRVIRNIPVFDRIYYILNTIRGSKRTYILQKVNSRLKEFQKTNNGHEFHTLNNILKKITDNANSREILNDVWRRSFLPDLQVLPTELAMILGDMFDDYSRAILIKRLKPECQEFLKQNLHALLRKDFLSEEVIRNHKELLEDAYLRLDQEKSALKLSNGSTRFGLLSF</sequence>
<accession>A0A5B0N4C7</accession>
<evidence type="ECO:0000313" key="1">
    <source>
        <dbReference type="EMBL" id="KAA1083426.1"/>
    </source>
</evidence>
<dbReference type="AlphaFoldDB" id="A0A5B0N4C7"/>
<evidence type="ECO:0000313" key="4">
    <source>
        <dbReference type="Proteomes" id="UP000325313"/>
    </source>
</evidence>
<comment type="caution">
    <text evidence="1">The sequence shown here is derived from an EMBL/GenBank/DDBJ whole genome shotgun (WGS) entry which is preliminary data.</text>
</comment>
<evidence type="ECO:0000313" key="3">
    <source>
        <dbReference type="Proteomes" id="UP000324748"/>
    </source>
</evidence>
<keyword evidence="3" id="KW-1185">Reference proteome</keyword>
<reference evidence="3 4" key="1">
    <citation type="submission" date="2019-05" db="EMBL/GenBank/DDBJ databases">
        <title>Emergence of the Ug99 lineage of the wheat stem rust pathogen through somatic hybridization.</title>
        <authorList>
            <person name="Li F."/>
            <person name="Upadhyaya N.M."/>
            <person name="Sperschneider J."/>
            <person name="Matny O."/>
            <person name="Nguyen-Phuc H."/>
            <person name="Mago R."/>
            <person name="Raley C."/>
            <person name="Miller M.E."/>
            <person name="Silverstein K.A.T."/>
            <person name="Henningsen E."/>
            <person name="Hirsch C.D."/>
            <person name="Visser B."/>
            <person name="Pretorius Z.A."/>
            <person name="Steffenson B.J."/>
            <person name="Schwessinger B."/>
            <person name="Dodds P.N."/>
            <person name="Figueroa M."/>
        </authorList>
    </citation>
    <scope>NUCLEOTIDE SEQUENCE [LARGE SCALE GENOMIC DNA]</scope>
    <source>
        <strain evidence="2">21-0</strain>
        <strain evidence="1 4">Ug99</strain>
    </source>
</reference>